<protein>
    <submittedName>
        <fullName evidence="2">VOC family protein</fullName>
    </submittedName>
</protein>
<dbReference type="EMBL" id="CP077073">
    <property type="protein sequence ID" value="QXH37687.1"/>
    <property type="molecule type" value="Genomic_DNA"/>
</dbReference>
<evidence type="ECO:0000313" key="3">
    <source>
        <dbReference type="Proteomes" id="UP001047646"/>
    </source>
</evidence>
<dbReference type="Proteomes" id="UP001047646">
    <property type="component" value="Chromosome"/>
</dbReference>
<dbReference type="InterPro" id="IPR004360">
    <property type="entry name" value="Glyas_Fos-R_dOase_dom"/>
</dbReference>
<evidence type="ECO:0000259" key="1">
    <source>
        <dbReference type="PROSITE" id="PS51819"/>
    </source>
</evidence>
<evidence type="ECO:0000313" key="2">
    <source>
        <dbReference type="EMBL" id="QXH37687.1"/>
    </source>
</evidence>
<organism evidence="2 3">
    <name type="scientific">Pseudomonas muyukensis</name>
    <dbReference type="NCBI Taxonomy" id="2842357"/>
    <lineage>
        <taxon>Bacteria</taxon>
        <taxon>Pseudomonadati</taxon>
        <taxon>Pseudomonadota</taxon>
        <taxon>Gammaproteobacteria</taxon>
        <taxon>Pseudomonadales</taxon>
        <taxon>Pseudomonadaceae</taxon>
        <taxon>Pseudomonas</taxon>
    </lineage>
</organism>
<reference evidence="2" key="1">
    <citation type="journal article" date="2021" name="Microorganisms">
        <title>The Ever-Expanding Pseudomonas Genus: Description of 43 New Species and Partition of the Pseudomonas putida Group.</title>
        <authorList>
            <person name="Girard L."/>
            <person name="Lood C."/>
            <person name="Hofte M."/>
            <person name="Vandamme P."/>
            <person name="Rokni-Zadeh H."/>
            <person name="van Noort V."/>
            <person name="Lavigne R."/>
            <person name="De Mot R."/>
        </authorList>
    </citation>
    <scope>NUCLEOTIDE SEQUENCE</scope>
    <source>
        <strain evidence="2">COW39</strain>
    </source>
</reference>
<dbReference type="Pfam" id="PF00903">
    <property type="entry name" value="Glyoxalase"/>
    <property type="match status" value="1"/>
</dbReference>
<sequence>MSTRTTPDIFGASSMGYALIESCQLDQWRALLEQGIGLHLAFADEQTLAFRMDQHQRRIIVQRGRQEDFLAVGWQLRDQATLDEVLNRLQRLGIEAHPGQPDEAAQRGVKKFWRVLGPKRMAVELFWEPLLTDAPLNMLSAGFITGAAGMGHLAITSRKPQQMQRFWEEIFDARISDHIVERIAGLTLDIDFLRVNERHHSIAIARLRGLPMDPIRTRVQHMNLLTTSASELTDAYLRCRKLGFEMAHEIGEHPNDREQSFYVMSPSGFELELGCNARVVEEAQWRTTSYQGISLWGHRPQKNGTWHTLTNNLGNVIRGMRSLRKPEYSPLLERHRHEQ</sequence>
<gene>
    <name evidence="2" type="ORF">KSS95_17295</name>
</gene>
<keyword evidence="3" id="KW-1185">Reference proteome</keyword>
<dbReference type="InterPro" id="IPR037523">
    <property type="entry name" value="VOC_core"/>
</dbReference>
<dbReference type="RefSeq" id="WP_217854014.1">
    <property type="nucleotide sequence ID" value="NZ_CP077073.1"/>
</dbReference>
<accession>A0ABX8MF43</accession>
<dbReference type="CDD" id="cd07252">
    <property type="entry name" value="BphC1-RGP6_N_like"/>
    <property type="match status" value="1"/>
</dbReference>
<dbReference type="Pfam" id="PF22632">
    <property type="entry name" value="BphC_D1"/>
    <property type="match status" value="1"/>
</dbReference>
<name>A0ABX8MF43_9PSED</name>
<proteinExistence type="predicted"/>
<feature type="domain" description="VOC" evidence="1">
    <location>
        <begin position="149"/>
        <end position="276"/>
    </location>
</feature>
<dbReference type="CDD" id="cd07237">
    <property type="entry name" value="BphC1-RGP6_C_like"/>
    <property type="match status" value="1"/>
</dbReference>
<dbReference type="PROSITE" id="PS51819">
    <property type="entry name" value="VOC"/>
    <property type="match status" value="1"/>
</dbReference>